<dbReference type="EMBL" id="GAMC01008200">
    <property type="protein sequence ID" value="JAB98355.1"/>
    <property type="molecule type" value="mRNA"/>
</dbReference>
<dbReference type="AlphaFoldDB" id="W8BAS3"/>
<organism evidence="1">
    <name type="scientific">Ceratitis capitata</name>
    <name type="common">Mediterranean fruit fly</name>
    <name type="synonym">Tephritis capitata</name>
    <dbReference type="NCBI Taxonomy" id="7213"/>
    <lineage>
        <taxon>Eukaryota</taxon>
        <taxon>Metazoa</taxon>
        <taxon>Ecdysozoa</taxon>
        <taxon>Arthropoda</taxon>
        <taxon>Hexapoda</taxon>
        <taxon>Insecta</taxon>
        <taxon>Pterygota</taxon>
        <taxon>Neoptera</taxon>
        <taxon>Endopterygota</taxon>
        <taxon>Diptera</taxon>
        <taxon>Brachycera</taxon>
        <taxon>Muscomorpha</taxon>
        <taxon>Tephritoidea</taxon>
        <taxon>Tephritidae</taxon>
        <taxon>Ceratitis</taxon>
        <taxon>Ceratitis</taxon>
    </lineage>
</organism>
<protein>
    <submittedName>
        <fullName evidence="1">Uncharacterized protein</fullName>
    </submittedName>
</protein>
<evidence type="ECO:0000313" key="1">
    <source>
        <dbReference type="EMBL" id="JAB98355.1"/>
    </source>
</evidence>
<sequence>MYIHLLAKISNLIPCSCFSNSDIKLVFAKAAPGGKTPPDPGILSLSFNMVTAVLSNATHVAPYPGLGPDTFTVKVFDGGSVYWSVGSDNRSDLGHPIALIIKENLTRSIKASEGPSWEANPKENTFGYLSNNLRPNENFVNIPKETPTSATKIAAIQDLKAT</sequence>
<reference evidence="1" key="1">
    <citation type="submission" date="2013-07" db="EMBL/GenBank/DDBJ databases">
        <authorList>
            <person name="Geib S."/>
        </authorList>
    </citation>
    <scope>NUCLEOTIDE SEQUENCE</scope>
</reference>
<reference evidence="1" key="2">
    <citation type="journal article" date="2014" name="BMC Genomics">
        <title>A genomic perspective to assessing quality of mass-reared SIT flies used in Mediterranean fruit fly (Ceratitis capitata) eradication in California.</title>
        <authorList>
            <person name="Calla B."/>
            <person name="Hall B."/>
            <person name="Hou S."/>
            <person name="Geib S.M."/>
        </authorList>
    </citation>
    <scope>NUCLEOTIDE SEQUENCE</scope>
</reference>
<name>W8BAS3_CERCA</name>
<proteinExistence type="evidence at transcript level"/>
<accession>W8BAS3</accession>